<dbReference type="InterPro" id="IPR006671">
    <property type="entry name" value="Cyclin_N"/>
</dbReference>
<evidence type="ECO:0000313" key="4">
    <source>
        <dbReference type="EMBL" id="GFH53747.1"/>
    </source>
</evidence>
<sequence>MQSISWDEDLLVSKVDAMRNRETSKYNYASYVRQPLDQSLDVKSESVINIRTDIGCREKICHWTYSVVDHFKLSRETVAISMDLFDRFLATQGNLCTSQSALLASLTTLYIAIKVNEKKNIKISTLVSLSRNQFTAKDIEAMEMKILQDVGFLVQAPTAVEFIGHLISFLHADGSLLHHICELSRYVAELSICDSFFVDQEKSAIALAAMLNVLEDDISYERIPRVAREHFLHYITNRFNWFIGNAVAVNGCRDRLRHLKWEQEEKPRRTRQPNGKNRAQSPTSAILESR</sequence>
<name>A0AAD3H7R6_9STRA</name>
<dbReference type="SMART" id="SM00385">
    <property type="entry name" value="CYCLIN"/>
    <property type="match status" value="1"/>
</dbReference>
<dbReference type="AlphaFoldDB" id="A0AAD3H7R6"/>
<protein>
    <recommendedName>
        <fullName evidence="3">Cyclin-like domain-containing protein</fullName>
    </recommendedName>
</protein>
<dbReference type="Pfam" id="PF00134">
    <property type="entry name" value="Cyclin_N"/>
    <property type="match status" value="1"/>
</dbReference>
<feature type="domain" description="Cyclin-like" evidence="3">
    <location>
        <begin position="62"/>
        <end position="148"/>
    </location>
</feature>
<reference evidence="4 5" key="1">
    <citation type="journal article" date="2021" name="Sci. Rep.">
        <title>The genome of the diatom Chaetoceros tenuissimus carries an ancient integrated fragment of an extant virus.</title>
        <authorList>
            <person name="Hongo Y."/>
            <person name="Kimura K."/>
            <person name="Takaki Y."/>
            <person name="Yoshida Y."/>
            <person name="Baba S."/>
            <person name="Kobayashi G."/>
            <person name="Nagasaki K."/>
            <person name="Hano T."/>
            <person name="Tomaru Y."/>
        </authorList>
    </citation>
    <scope>NUCLEOTIDE SEQUENCE [LARGE SCALE GENOMIC DNA]</scope>
    <source>
        <strain evidence="4 5">NIES-3715</strain>
    </source>
</reference>
<dbReference type="Proteomes" id="UP001054902">
    <property type="component" value="Unassembled WGS sequence"/>
</dbReference>
<keyword evidence="5" id="KW-1185">Reference proteome</keyword>
<dbReference type="InterPro" id="IPR039361">
    <property type="entry name" value="Cyclin"/>
</dbReference>
<accession>A0AAD3H7R6</accession>
<feature type="compositionally biased region" description="Polar residues" evidence="2">
    <location>
        <begin position="272"/>
        <end position="290"/>
    </location>
</feature>
<dbReference type="FunFam" id="1.10.472.10:FF:000093">
    <property type="entry name" value="Predicted protein"/>
    <property type="match status" value="1"/>
</dbReference>
<keyword evidence="1" id="KW-0195">Cyclin</keyword>
<dbReference type="SUPFAM" id="SSF47954">
    <property type="entry name" value="Cyclin-like"/>
    <property type="match status" value="1"/>
</dbReference>
<gene>
    <name evidence="4" type="ORF">CTEN210_10223</name>
</gene>
<dbReference type="InterPro" id="IPR013763">
    <property type="entry name" value="Cyclin-like_dom"/>
</dbReference>
<comment type="similarity">
    <text evidence="1">Belongs to the cyclin family.</text>
</comment>
<organism evidence="4 5">
    <name type="scientific">Chaetoceros tenuissimus</name>
    <dbReference type="NCBI Taxonomy" id="426638"/>
    <lineage>
        <taxon>Eukaryota</taxon>
        <taxon>Sar</taxon>
        <taxon>Stramenopiles</taxon>
        <taxon>Ochrophyta</taxon>
        <taxon>Bacillariophyta</taxon>
        <taxon>Coscinodiscophyceae</taxon>
        <taxon>Chaetocerotophycidae</taxon>
        <taxon>Chaetocerotales</taxon>
        <taxon>Chaetocerotaceae</taxon>
        <taxon>Chaetoceros</taxon>
    </lineage>
</organism>
<evidence type="ECO:0000313" key="5">
    <source>
        <dbReference type="Proteomes" id="UP001054902"/>
    </source>
</evidence>
<dbReference type="EMBL" id="BLLK01000047">
    <property type="protein sequence ID" value="GFH53747.1"/>
    <property type="molecule type" value="Genomic_DNA"/>
</dbReference>
<evidence type="ECO:0000259" key="3">
    <source>
        <dbReference type="SMART" id="SM00385"/>
    </source>
</evidence>
<dbReference type="InterPro" id="IPR036915">
    <property type="entry name" value="Cyclin-like_sf"/>
</dbReference>
<dbReference type="Gene3D" id="1.10.472.10">
    <property type="entry name" value="Cyclin-like"/>
    <property type="match status" value="2"/>
</dbReference>
<feature type="region of interest" description="Disordered" evidence="2">
    <location>
        <begin position="263"/>
        <end position="290"/>
    </location>
</feature>
<evidence type="ECO:0000256" key="1">
    <source>
        <dbReference type="RuleBase" id="RU000383"/>
    </source>
</evidence>
<proteinExistence type="inferred from homology"/>
<comment type="caution">
    <text evidence="4">The sequence shown here is derived from an EMBL/GenBank/DDBJ whole genome shotgun (WGS) entry which is preliminary data.</text>
</comment>
<dbReference type="PANTHER" id="PTHR10177">
    <property type="entry name" value="CYCLINS"/>
    <property type="match status" value="1"/>
</dbReference>
<evidence type="ECO:0000256" key="2">
    <source>
        <dbReference type="SAM" id="MobiDB-lite"/>
    </source>
</evidence>